<protein>
    <submittedName>
        <fullName evidence="1">GapA-binding peptide SR1P</fullName>
    </submittedName>
</protein>
<sequence length="59" mass="6348">MLNYHGVTDAAPAANELGVVICKVCGEVMHTLPTNGYKKISGICGKPECRGADREDERE</sequence>
<name>A0A841T7B9_9BACL</name>
<dbReference type="Proteomes" id="UP000535838">
    <property type="component" value="Unassembled WGS sequence"/>
</dbReference>
<keyword evidence="2" id="KW-1185">Reference proteome</keyword>
<evidence type="ECO:0000313" key="1">
    <source>
        <dbReference type="EMBL" id="MBB6637747.1"/>
    </source>
</evidence>
<gene>
    <name evidence="1" type="ORF">H7B67_26785</name>
</gene>
<accession>A0A841T7B9</accession>
<reference evidence="1 2" key="1">
    <citation type="submission" date="2020-08" db="EMBL/GenBank/DDBJ databases">
        <title>Cohnella phylogeny.</title>
        <authorList>
            <person name="Dunlap C."/>
        </authorList>
    </citation>
    <scope>NUCLEOTIDE SEQUENCE [LARGE SCALE GENOMIC DNA]</scope>
    <source>
        <strain evidence="1 2">DSM 25241</strain>
    </source>
</reference>
<dbReference type="RefSeq" id="WP_185122950.1">
    <property type="nucleotide sequence ID" value="NZ_JACJVQ010000024.1"/>
</dbReference>
<evidence type="ECO:0000313" key="2">
    <source>
        <dbReference type="Proteomes" id="UP000535838"/>
    </source>
</evidence>
<proteinExistence type="predicted"/>
<organism evidence="1 2">
    <name type="scientific">Cohnella thailandensis</name>
    <dbReference type="NCBI Taxonomy" id="557557"/>
    <lineage>
        <taxon>Bacteria</taxon>
        <taxon>Bacillati</taxon>
        <taxon>Bacillota</taxon>
        <taxon>Bacilli</taxon>
        <taxon>Bacillales</taxon>
        <taxon>Paenibacillaceae</taxon>
        <taxon>Cohnella</taxon>
    </lineage>
</organism>
<comment type="caution">
    <text evidence="1">The sequence shown here is derived from an EMBL/GenBank/DDBJ whole genome shotgun (WGS) entry which is preliminary data.</text>
</comment>
<dbReference type="AlphaFoldDB" id="A0A841T7B9"/>
<dbReference type="EMBL" id="JACJVQ010000024">
    <property type="protein sequence ID" value="MBB6637747.1"/>
    <property type="molecule type" value="Genomic_DNA"/>
</dbReference>